<evidence type="ECO:0000313" key="2">
    <source>
        <dbReference type="Proteomes" id="UP000031672"/>
    </source>
</evidence>
<proteinExistence type="predicted"/>
<dbReference type="InterPro" id="IPR021271">
    <property type="entry name" value="DUF2850"/>
</dbReference>
<evidence type="ECO:0008006" key="3">
    <source>
        <dbReference type="Google" id="ProtNLM"/>
    </source>
</evidence>
<evidence type="ECO:0000313" key="1">
    <source>
        <dbReference type="EMBL" id="KII82119.1"/>
    </source>
</evidence>
<protein>
    <recommendedName>
        <fullName evidence="3">N-acetylglutamate synthase</fullName>
    </recommendedName>
</protein>
<accession>A0A0C2JQ96</accession>
<keyword evidence="2" id="KW-1185">Reference proteome</keyword>
<dbReference type="Pfam" id="PF11012">
    <property type="entry name" value="DUF2850"/>
    <property type="match status" value="1"/>
</dbReference>
<reference evidence="1 2" key="1">
    <citation type="submission" date="2014-11" db="EMBL/GenBank/DDBJ databases">
        <title>Draft Genome Sequence of Vibrio piscirenalis strains CECT 8603T and CECT 8604, two marine Gammaproteobacterium isolated from cultured gilthead sea bream (Sparus aurata).</title>
        <authorList>
            <person name="Arahal D.R."/>
            <person name="Rodrigo-Torres L."/>
            <person name="Lucena T."/>
            <person name="Pujalte M.J."/>
        </authorList>
    </citation>
    <scope>NUCLEOTIDE SEQUENCE [LARGE SCALE GENOMIC DNA]</scope>
    <source>
        <strain evidence="1 2">DCR 1-4-2</strain>
    </source>
</reference>
<dbReference type="STRING" id="1461322.OJ16_02525"/>
<dbReference type="EMBL" id="JTKH01000003">
    <property type="protein sequence ID" value="KII82119.1"/>
    <property type="molecule type" value="Genomic_DNA"/>
</dbReference>
<dbReference type="Proteomes" id="UP000031672">
    <property type="component" value="Unassembled WGS sequence"/>
</dbReference>
<comment type="caution">
    <text evidence="1">The sequence shown here is derived from an EMBL/GenBank/DDBJ whole genome shotgun (WGS) entry which is preliminary data.</text>
</comment>
<gene>
    <name evidence="1" type="ORF">OJ16_02525</name>
</gene>
<dbReference type="AlphaFoldDB" id="A0A0C2JW22"/>
<name>A0A0C2JW22_9VIBR</name>
<sequence>MKRRGGTFFFLIGAGASLFLSITLGTALYSKYQQVAYPPSLIYGTWVEYDVAPYLAEQIVINQTGVAVNGGVVDTQISFDGETLRYQHGAQERVFHFYYHNWNEMKLASEALYQPVYVKSR</sequence>
<organism evidence="1 2">
    <name type="scientific">Vibrio renipiscarius</name>
    <dbReference type="NCBI Taxonomy" id="1461322"/>
    <lineage>
        <taxon>Bacteria</taxon>
        <taxon>Pseudomonadati</taxon>
        <taxon>Pseudomonadota</taxon>
        <taxon>Gammaproteobacteria</taxon>
        <taxon>Vibrionales</taxon>
        <taxon>Vibrionaceae</taxon>
        <taxon>Vibrio</taxon>
    </lineage>
</organism>
<accession>A0A0C2JW22</accession>